<accession>A0A9W6TZ89</accession>
<organism evidence="1 2">
    <name type="scientific">Phytophthora lilii</name>
    <dbReference type="NCBI Taxonomy" id="2077276"/>
    <lineage>
        <taxon>Eukaryota</taxon>
        <taxon>Sar</taxon>
        <taxon>Stramenopiles</taxon>
        <taxon>Oomycota</taxon>
        <taxon>Peronosporomycetes</taxon>
        <taxon>Peronosporales</taxon>
        <taxon>Peronosporaceae</taxon>
        <taxon>Phytophthora</taxon>
    </lineage>
</organism>
<dbReference type="PANTHER" id="PTHR35796">
    <property type="entry name" value="HYPOTHETICAL CYTOSOLIC PROTEIN"/>
    <property type="match status" value="1"/>
</dbReference>
<name>A0A9W6TZ89_9STRA</name>
<protein>
    <submittedName>
        <fullName evidence="1">Unnamed protein product</fullName>
    </submittedName>
</protein>
<comment type="caution">
    <text evidence="1">The sequence shown here is derived from an EMBL/GenBank/DDBJ whole genome shotgun (WGS) entry which is preliminary data.</text>
</comment>
<keyword evidence="2" id="KW-1185">Reference proteome</keyword>
<sequence>MIVEKQRKIAVDLKTLLRKRATEYAHHKNPYAGEHRICRVLDLQGDVGGFHDLFQHLYAAYDELDTVLASNGLATMTASTNDVHVRDGVDGKYLEFFANKVLSFGLRETAEAAWDHFKGVEKHCGQRWSVRKAAKVRLDFGFSDLATTSLTLQYC</sequence>
<proteinExistence type="predicted"/>
<dbReference type="PANTHER" id="PTHR35796:SF3">
    <property type="entry name" value="BHLH DOMAIN-CONTAINING PROTEIN"/>
    <property type="match status" value="1"/>
</dbReference>
<evidence type="ECO:0000313" key="1">
    <source>
        <dbReference type="EMBL" id="GMF22078.1"/>
    </source>
</evidence>
<evidence type="ECO:0000313" key="2">
    <source>
        <dbReference type="Proteomes" id="UP001165083"/>
    </source>
</evidence>
<dbReference type="Proteomes" id="UP001165083">
    <property type="component" value="Unassembled WGS sequence"/>
</dbReference>
<dbReference type="AlphaFoldDB" id="A0A9W6TZ89"/>
<dbReference type="OrthoDB" id="62280at2759"/>
<gene>
    <name evidence="1" type="ORF">Plil01_000876000</name>
</gene>
<reference evidence="1" key="1">
    <citation type="submission" date="2023-04" db="EMBL/GenBank/DDBJ databases">
        <title>Phytophthora lilii NBRC 32176.</title>
        <authorList>
            <person name="Ichikawa N."/>
            <person name="Sato H."/>
            <person name="Tonouchi N."/>
        </authorList>
    </citation>
    <scope>NUCLEOTIDE SEQUENCE</scope>
    <source>
        <strain evidence="1">NBRC 32176</strain>
    </source>
</reference>
<dbReference type="EMBL" id="BSXW01000430">
    <property type="protein sequence ID" value="GMF22078.1"/>
    <property type="molecule type" value="Genomic_DNA"/>
</dbReference>